<dbReference type="PANTHER" id="PTHR23282:SF142">
    <property type="entry name" value="MAM DOMAIN-CONTAINING PROTEIN"/>
    <property type="match status" value="1"/>
</dbReference>
<feature type="binding site" evidence="1">
    <location>
        <position position="77"/>
    </location>
    <ligand>
        <name>Zn(2+)</name>
        <dbReference type="ChEBI" id="CHEBI:29105"/>
        <note>catalytic</note>
    </ligand>
</feature>
<dbReference type="Pfam" id="PF01400">
    <property type="entry name" value="Astacin"/>
    <property type="match status" value="1"/>
</dbReference>
<dbReference type="InterPro" id="IPR024079">
    <property type="entry name" value="MetalloPept_cat_dom_sf"/>
</dbReference>
<keyword evidence="1 2" id="KW-0482">Metalloprotease</keyword>
<dbReference type="InParanoid" id="K1PLS1"/>
<dbReference type="PANTHER" id="PTHR23282">
    <property type="entry name" value="APICAL ENDOSOMAL GLYCOPROTEIN PRECURSOR"/>
    <property type="match status" value="1"/>
</dbReference>
<gene>
    <name evidence="3" type="ORF">CGI_10007630</name>
</gene>
<dbReference type="Gene3D" id="3.40.390.10">
    <property type="entry name" value="Collagenase (Catalytic Domain)"/>
    <property type="match status" value="1"/>
</dbReference>
<comment type="caution">
    <text evidence="1">Lacks conserved residue(s) required for the propagation of feature annotation.</text>
</comment>
<dbReference type="CDD" id="cd06263">
    <property type="entry name" value="MAM"/>
    <property type="match status" value="1"/>
</dbReference>
<dbReference type="GO" id="GO:0004222">
    <property type="term" value="F:metalloendopeptidase activity"/>
    <property type="evidence" value="ECO:0007669"/>
    <property type="project" value="UniProtKB-UniRule"/>
</dbReference>
<dbReference type="InterPro" id="IPR006026">
    <property type="entry name" value="Peptidase_Metallo"/>
</dbReference>
<dbReference type="EMBL" id="JH818838">
    <property type="protein sequence ID" value="EKC19779.1"/>
    <property type="molecule type" value="Genomic_DNA"/>
</dbReference>
<dbReference type="InterPro" id="IPR034035">
    <property type="entry name" value="Astacin-like_dom"/>
</dbReference>
<dbReference type="PRINTS" id="PR00020">
    <property type="entry name" value="MAMDOMAIN"/>
</dbReference>
<evidence type="ECO:0000256" key="1">
    <source>
        <dbReference type="PROSITE-ProRule" id="PRU01211"/>
    </source>
</evidence>
<comment type="cofactor">
    <cofactor evidence="1 2">
        <name>Zn(2+)</name>
        <dbReference type="ChEBI" id="CHEBI:29105"/>
    </cofactor>
    <text evidence="1 2">Binds 1 zinc ion per subunit.</text>
</comment>
<sequence length="461" mass="51867">FKDAMQYITDKTMVNGKTCVQFKPRSSQTAYIRFVEGTGCHTNIGYAGKEKDLTLSDGCYSKGRVMHELLHTLGFWHEQSRYDRDNYVRIHMDNVQSAHQHNFLKHDESEMDLLNEPYDYDSVMHYSAHSFAIDRNRVTIEVLQPGVTIGQRTHLSDIDIEEIKIRYGCIPRKTAVPSGSHTGPTQAPDVHVTEHTGAPAATCTFEDGLCGWTQSTSDSLDWTRFHGKTPSHYTGPDFDHTSLDVTGNYLYLEASSHTDRTAQLISPLQSSGHYCFSAYYHMYGTDSGTLSFKVLQHGHSHTLKSFRGDLGNHWNHVRMEISIHHHFQIVVEGHTGHGSKSDIGIDDLSLTPGNYLYLEASSHTDRTAQLISPLQSSGHYCFSAYYHMYGTDSGTLSFKVLQHGHSHTLKSFRGDLGNHWNHVRMEISIHHHFQIVVEGHTGHGSKSDIGIDDLSLTPGHC</sequence>
<name>K1PLS1_MAGGI</name>
<keyword evidence="1 2" id="KW-0378">Hydrolase</keyword>
<keyword evidence="1 2" id="KW-0645">Protease</keyword>
<dbReference type="PROSITE" id="PS51864">
    <property type="entry name" value="ASTACIN"/>
    <property type="match status" value="1"/>
</dbReference>
<dbReference type="SMART" id="SM00137">
    <property type="entry name" value="MAM"/>
    <property type="match status" value="1"/>
</dbReference>
<feature type="active site" evidence="1">
    <location>
        <position position="68"/>
    </location>
</feature>
<keyword evidence="1 2" id="KW-0862">Zinc</keyword>
<reference evidence="3" key="1">
    <citation type="journal article" date="2012" name="Nature">
        <title>The oyster genome reveals stress adaptation and complexity of shell formation.</title>
        <authorList>
            <person name="Zhang G."/>
            <person name="Fang X."/>
            <person name="Guo X."/>
            <person name="Li L."/>
            <person name="Luo R."/>
            <person name="Xu F."/>
            <person name="Yang P."/>
            <person name="Zhang L."/>
            <person name="Wang X."/>
            <person name="Qi H."/>
            <person name="Xiong Z."/>
            <person name="Que H."/>
            <person name="Xie Y."/>
            <person name="Holland P.W."/>
            <person name="Paps J."/>
            <person name="Zhu Y."/>
            <person name="Wu F."/>
            <person name="Chen Y."/>
            <person name="Wang J."/>
            <person name="Peng C."/>
            <person name="Meng J."/>
            <person name="Yang L."/>
            <person name="Liu J."/>
            <person name="Wen B."/>
            <person name="Zhang N."/>
            <person name="Huang Z."/>
            <person name="Zhu Q."/>
            <person name="Feng Y."/>
            <person name="Mount A."/>
            <person name="Hedgecock D."/>
            <person name="Xu Z."/>
            <person name="Liu Y."/>
            <person name="Domazet-Loso T."/>
            <person name="Du Y."/>
            <person name="Sun X."/>
            <person name="Zhang S."/>
            <person name="Liu B."/>
            <person name="Cheng P."/>
            <person name="Jiang X."/>
            <person name="Li J."/>
            <person name="Fan D."/>
            <person name="Wang W."/>
            <person name="Fu W."/>
            <person name="Wang T."/>
            <person name="Wang B."/>
            <person name="Zhang J."/>
            <person name="Peng Z."/>
            <person name="Li Y."/>
            <person name="Li N."/>
            <person name="Wang J."/>
            <person name="Chen M."/>
            <person name="He Y."/>
            <person name="Tan F."/>
            <person name="Song X."/>
            <person name="Zheng Q."/>
            <person name="Huang R."/>
            <person name="Yang H."/>
            <person name="Du X."/>
            <person name="Chen L."/>
            <person name="Yang M."/>
            <person name="Gaffney P.M."/>
            <person name="Wang S."/>
            <person name="Luo L."/>
            <person name="She Z."/>
            <person name="Ming Y."/>
            <person name="Huang W."/>
            <person name="Zhang S."/>
            <person name="Huang B."/>
            <person name="Zhang Y."/>
            <person name="Qu T."/>
            <person name="Ni P."/>
            <person name="Miao G."/>
            <person name="Wang J."/>
            <person name="Wang Q."/>
            <person name="Steinberg C.E."/>
            <person name="Wang H."/>
            <person name="Li N."/>
            <person name="Qian L."/>
            <person name="Zhang G."/>
            <person name="Li Y."/>
            <person name="Yang H."/>
            <person name="Liu X."/>
            <person name="Wang J."/>
            <person name="Yin Y."/>
            <person name="Wang J."/>
        </authorList>
    </citation>
    <scope>NUCLEOTIDE SEQUENCE [LARGE SCALE GENOMIC DNA]</scope>
    <source>
        <strain evidence="3">05x7-T-G4-1.051#20</strain>
    </source>
</reference>
<dbReference type="InterPro" id="IPR013320">
    <property type="entry name" value="ConA-like_dom_sf"/>
</dbReference>
<organism evidence="3">
    <name type="scientific">Magallana gigas</name>
    <name type="common">Pacific oyster</name>
    <name type="synonym">Crassostrea gigas</name>
    <dbReference type="NCBI Taxonomy" id="29159"/>
    <lineage>
        <taxon>Eukaryota</taxon>
        <taxon>Metazoa</taxon>
        <taxon>Spiralia</taxon>
        <taxon>Lophotrochozoa</taxon>
        <taxon>Mollusca</taxon>
        <taxon>Bivalvia</taxon>
        <taxon>Autobranchia</taxon>
        <taxon>Pteriomorphia</taxon>
        <taxon>Ostreida</taxon>
        <taxon>Ostreoidea</taxon>
        <taxon>Ostreidae</taxon>
        <taxon>Magallana</taxon>
    </lineage>
</organism>
<feature type="binding site" evidence="1">
    <location>
        <position position="71"/>
    </location>
    <ligand>
        <name>Zn(2+)</name>
        <dbReference type="ChEBI" id="CHEBI:29105"/>
        <note>catalytic</note>
    </ligand>
</feature>
<dbReference type="SUPFAM" id="SSF49899">
    <property type="entry name" value="Concanavalin A-like lectins/glucanases"/>
    <property type="match status" value="2"/>
</dbReference>
<protein>
    <recommendedName>
        <fullName evidence="2">Metalloendopeptidase</fullName>
        <ecNumber evidence="2">3.4.24.-</ecNumber>
    </recommendedName>
</protein>
<dbReference type="GO" id="GO:0008270">
    <property type="term" value="F:zinc ion binding"/>
    <property type="evidence" value="ECO:0007669"/>
    <property type="project" value="UniProtKB-UniRule"/>
</dbReference>
<feature type="non-terminal residue" evidence="3">
    <location>
        <position position="1"/>
    </location>
</feature>
<evidence type="ECO:0000313" key="3">
    <source>
        <dbReference type="EMBL" id="EKC19779.1"/>
    </source>
</evidence>
<dbReference type="InterPro" id="IPR051560">
    <property type="entry name" value="MAM_domain-containing"/>
</dbReference>
<dbReference type="HOGENOM" id="CLU_034971_0_0_1"/>
<accession>K1PLS1</accession>
<dbReference type="SMART" id="SM00235">
    <property type="entry name" value="ZnMc"/>
    <property type="match status" value="1"/>
</dbReference>
<dbReference type="AlphaFoldDB" id="K1PLS1"/>
<feature type="binding site" evidence="1">
    <location>
        <position position="67"/>
    </location>
    <ligand>
        <name>Zn(2+)</name>
        <dbReference type="ChEBI" id="CHEBI:29105"/>
        <note>catalytic</note>
    </ligand>
</feature>
<dbReference type="Pfam" id="PF00629">
    <property type="entry name" value="MAM"/>
    <property type="match status" value="1"/>
</dbReference>
<dbReference type="InterPro" id="IPR001506">
    <property type="entry name" value="Peptidase_M12A"/>
</dbReference>
<proteinExistence type="predicted"/>
<keyword evidence="1 2" id="KW-0479">Metal-binding</keyword>
<dbReference type="InterPro" id="IPR000998">
    <property type="entry name" value="MAM_dom"/>
</dbReference>
<dbReference type="Gene3D" id="2.60.120.200">
    <property type="match status" value="2"/>
</dbReference>
<dbReference type="PRINTS" id="PR00480">
    <property type="entry name" value="ASTACIN"/>
</dbReference>
<dbReference type="PROSITE" id="PS50060">
    <property type="entry name" value="MAM_2"/>
    <property type="match status" value="2"/>
</dbReference>
<dbReference type="GO" id="GO:0016020">
    <property type="term" value="C:membrane"/>
    <property type="evidence" value="ECO:0007669"/>
    <property type="project" value="InterPro"/>
</dbReference>
<dbReference type="SUPFAM" id="SSF55486">
    <property type="entry name" value="Metalloproteases ('zincins'), catalytic domain"/>
    <property type="match status" value="1"/>
</dbReference>
<evidence type="ECO:0000256" key="2">
    <source>
        <dbReference type="RuleBase" id="RU361183"/>
    </source>
</evidence>
<dbReference type="CDD" id="cd04280">
    <property type="entry name" value="ZnMc_astacin_like"/>
    <property type="match status" value="1"/>
</dbReference>
<dbReference type="GO" id="GO:0006508">
    <property type="term" value="P:proteolysis"/>
    <property type="evidence" value="ECO:0007669"/>
    <property type="project" value="UniProtKB-KW"/>
</dbReference>
<dbReference type="EC" id="3.4.24.-" evidence="2"/>